<keyword evidence="2" id="KW-1185">Reference proteome</keyword>
<protein>
    <submittedName>
        <fullName evidence="1">Uncharacterized protein</fullName>
    </submittedName>
</protein>
<organism evidence="1 2">
    <name type="scientific">Aspergillus calidoustus</name>
    <dbReference type="NCBI Taxonomy" id="454130"/>
    <lineage>
        <taxon>Eukaryota</taxon>
        <taxon>Fungi</taxon>
        <taxon>Dikarya</taxon>
        <taxon>Ascomycota</taxon>
        <taxon>Pezizomycotina</taxon>
        <taxon>Eurotiomycetes</taxon>
        <taxon>Eurotiomycetidae</taxon>
        <taxon>Eurotiales</taxon>
        <taxon>Aspergillaceae</taxon>
        <taxon>Aspergillus</taxon>
        <taxon>Aspergillus subgen. Nidulantes</taxon>
    </lineage>
</organism>
<dbReference type="AlphaFoldDB" id="A0A0U5GJZ4"/>
<reference evidence="2" key="1">
    <citation type="journal article" date="2016" name="Genome Announc.">
        <title>Draft genome sequences of fungus Aspergillus calidoustus.</title>
        <authorList>
            <person name="Horn F."/>
            <person name="Linde J."/>
            <person name="Mattern D.J."/>
            <person name="Walther G."/>
            <person name="Guthke R."/>
            <person name="Scherlach K."/>
            <person name="Martin K."/>
            <person name="Brakhage A.A."/>
            <person name="Petzke L."/>
            <person name="Valiante V."/>
        </authorList>
    </citation>
    <scope>NUCLEOTIDE SEQUENCE [LARGE SCALE GENOMIC DNA]</scope>
    <source>
        <strain evidence="2">SF006504</strain>
    </source>
</reference>
<proteinExistence type="predicted"/>
<name>A0A0U5GJZ4_ASPCI</name>
<dbReference type="EMBL" id="CDMC01000030">
    <property type="protein sequence ID" value="CEL11735.1"/>
    <property type="molecule type" value="Genomic_DNA"/>
</dbReference>
<sequence length="176" mass="20133">MCDHSRSNFIDNRSNYEKGVVARLHLHEQKITCIAPWLLPGYCFENTLVTSDQGRPSSFLALPEGPPLLWTMAYPSSSFFQLPCPHPDYVRACDSSGRPATPRLCQNLLHQHIMTILSLRQYIWGYLSVLMLRTAEAEWERIQKLKISHYKEFGASSFEMKGKEKGVNILFGISAR</sequence>
<gene>
    <name evidence="1" type="ORF">ASPCAL14832</name>
</gene>
<evidence type="ECO:0000313" key="2">
    <source>
        <dbReference type="Proteomes" id="UP000054771"/>
    </source>
</evidence>
<dbReference type="Proteomes" id="UP000054771">
    <property type="component" value="Unassembled WGS sequence"/>
</dbReference>
<evidence type="ECO:0000313" key="1">
    <source>
        <dbReference type="EMBL" id="CEL11735.1"/>
    </source>
</evidence>
<accession>A0A0U5GJZ4</accession>